<evidence type="ECO:0000259" key="3">
    <source>
        <dbReference type="Pfam" id="PF18962"/>
    </source>
</evidence>
<evidence type="ECO:0000313" key="4">
    <source>
        <dbReference type="EMBL" id="MPM67578.1"/>
    </source>
</evidence>
<proteinExistence type="predicted"/>
<comment type="caution">
    <text evidence="4">The sequence shown here is derived from an EMBL/GenBank/DDBJ whole genome shotgun (WGS) entry which is preliminary data.</text>
</comment>
<evidence type="ECO:0000259" key="2">
    <source>
        <dbReference type="Pfam" id="PF13205"/>
    </source>
</evidence>
<gene>
    <name evidence="4" type="ORF">SDC9_114501</name>
</gene>
<dbReference type="EMBL" id="VSSQ01021768">
    <property type="protein sequence ID" value="MPM67578.1"/>
    <property type="molecule type" value="Genomic_DNA"/>
</dbReference>
<dbReference type="NCBIfam" id="TIGR04183">
    <property type="entry name" value="Por_Secre_tail"/>
    <property type="match status" value="1"/>
</dbReference>
<feature type="domain" description="Secretion system C-terminal sorting" evidence="3">
    <location>
        <begin position="359"/>
        <end position="421"/>
    </location>
</feature>
<dbReference type="InterPro" id="IPR032812">
    <property type="entry name" value="SbsA_Ig"/>
</dbReference>
<dbReference type="Gene3D" id="2.60.120.430">
    <property type="entry name" value="Galactose-binding lectin"/>
    <property type="match status" value="1"/>
</dbReference>
<accession>A0A645BR39</accession>
<dbReference type="Gene3D" id="2.60.40.3710">
    <property type="match status" value="1"/>
</dbReference>
<dbReference type="InterPro" id="IPR026444">
    <property type="entry name" value="Secre_tail"/>
</dbReference>
<keyword evidence="1" id="KW-0732">Signal</keyword>
<dbReference type="Pfam" id="PF13205">
    <property type="entry name" value="Big_5"/>
    <property type="match status" value="1"/>
</dbReference>
<name>A0A645BR39_9ZZZZ</name>
<protein>
    <recommendedName>
        <fullName evidence="5">SbsA Ig-like domain-containing protein</fullName>
    </recommendedName>
</protein>
<evidence type="ECO:0000256" key="1">
    <source>
        <dbReference type="ARBA" id="ARBA00022729"/>
    </source>
</evidence>
<evidence type="ECO:0008006" key="5">
    <source>
        <dbReference type="Google" id="ProtNLM"/>
    </source>
</evidence>
<sequence length="427" mass="47775">MDEASTRAAFSITPAVEGTLTFEDSQYVLRFTPSMPLEKSTLYTVRLDKSAKHPDNMNMEQDFVFQFVTKSRNRLALLESYPANGNKGVYATKPLFYFIFDKPLDTSNIRDEINVYNAAGTAISKTTRSVLINKLGTAYGDIYFELGEPLTAGNNYTVRLGSEAMDNTGVKLVDPIVINFTASAVTVTDKTIIENYETDGKYLYDATQSENDSLSSIVRSSTKKLFGSYAYKLKTIFKNASASAVYRINEPSITSETSKVFGLHVYGDMSGNELQLQFRSVTSETDVRYLKLCELNFMGWEFVEAKFTEMDNYQLTGIRIVRKNSVLSKSTEIYVDNLLQYDAPISGLDPHSIDQNISIYPNPVSDVLFVKTDENEVPLLQLYSLNGVLLKVANDKQIQVSEFEPGSYLLKVKTSKGVFGKVVMISK</sequence>
<dbReference type="AlphaFoldDB" id="A0A645BR39"/>
<reference evidence="4" key="1">
    <citation type="submission" date="2019-08" db="EMBL/GenBank/DDBJ databases">
        <authorList>
            <person name="Kucharzyk K."/>
            <person name="Murdoch R.W."/>
            <person name="Higgins S."/>
            <person name="Loffler F."/>
        </authorList>
    </citation>
    <scope>NUCLEOTIDE SEQUENCE</scope>
</reference>
<feature type="domain" description="SbsA Ig-like" evidence="2">
    <location>
        <begin position="75"/>
        <end position="181"/>
    </location>
</feature>
<dbReference type="Pfam" id="PF18962">
    <property type="entry name" value="Por_Secre_tail"/>
    <property type="match status" value="1"/>
</dbReference>
<organism evidence="4">
    <name type="scientific">bioreactor metagenome</name>
    <dbReference type="NCBI Taxonomy" id="1076179"/>
    <lineage>
        <taxon>unclassified sequences</taxon>
        <taxon>metagenomes</taxon>
        <taxon>ecological metagenomes</taxon>
    </lineage>
</organism>